<dbReference type="Proteomes" id="UP001145050">
    <property type="component" value="Unassembled WGS sequence"/>
</dbReference>
<proteinExistence type="predicted"/>
<sequence length="111" mass="12769">MPSPRRIAADVTDLDVIQKIRNIMTGADYISLFNILHCEEPVELMKNATDLLKIRGRIGVIQWTQETERGPSLEIRPNQEAIIRWANEVGLILTKEVELPPHHFGLLFEKR</sequence>
<dbReference type="RefSeq" id="WP_272436200.1">
    <property type="nucleotide sequence ID" value="NZ_JAMQKB010000005.1"/>
</dbReference>
<evidence type="ECO:0000313" key="2">
    <source>
        <dbReference type="Proteomes" id="UP001145050"/>
    </source>
</evidence>
<reference evidence="1" key="1">
    <citation type="submission" date="2022-06" db="EMBL/GenBank/DDBJ databases">
        <title>Aquibacillus sp. a new bacterium isolated from soil saline samples.</title>
        <authorList>
            <person name="Galisteo C."/>
            <person name="De La Haba R."/>
            <person name="Sanchez-Porro C."/>
            <person name="Ventosa A."/>
        </authorList>
    </citation>
    <scope>NUCLEOTIDE SEQUENCE</scope>
    <source>
        <strain evidence="1">3ASR75-11</strain>
    </source>
</reference>
<dbReference type="SUPFAM" id="SSF53335">
    <property type="entry name" value="S-adenosyl-L-methionine-dependent methyltransferases"/>
    <property type="match status" value="1"/>
</dbReference>
<organism evidence="1 2">
    <name type="scientific">Terrihalobacillus insolitus</name>
    <dbReference type="NCBI Taxonomy" id="2950438"/>
    <lineage>
        <taxon>Bacteria</taxon>
        <taxon>Bacillati</taxon>
        <taxon>Bacillota</taxon>
        <taxon>Bacilli</taxon>
        <taxon>Bacillales</taxon>
        <taxon>Bacillaceae</taxon>
        <taxon>Terrihalobacillus</taxon>
    </lineage>
</organism>
<dbReference type="InterPro" id="IPR029063">
    <property type="entry name" value="SAM-dependent_MTases_sf"/>
</dbReference>
<protein>
    <recommendedName>
        <fullName evidence="3">Methyltransferase family protein</fullName>
    </recommendedName>
</protein>
<evidence type="ECO:0000313" key="1">
    <source>
        <dbReference type="EMBL" id="MDC3424352.1"/>
    </source>
</evidence>
<dbReference type="EMBL" id="JAMQKB010000005">
    <property type="protein sequence ID" value="MDC3424352.1"/>
    <property type="molecule type" value="Genomic_DNA"/>
</dbReference>
<accession>A0A9X3WR43</accession>
<gene>
    <name evidence="1" type="ORF">NC797_07505</name>
</gene>
<dbReference type="AlphaFoldDB" id="A0A9X3WR43"/>
<comment type="caution">
    <text evidence="1">The sequence shown here is derived from an EMBL/GenBank/DDBJ whole genome shotgun (WGS) entry which is preliminary data.</text>
</comment>
<name>A0A9X3WR43_9BACI</name>
<evidence type="ECO:0008006" key="3">
    <source>
        <dbReference type="Google" id="ProtNLM"/>
    </source>
</evidence>
<dbReference type="Gene3D" id="3.40.50.150">
    <property type="entry name" value="Vaccinia Virus protein VP39"/>
    <property type="match status" value="1"/>
</dbReference>
<keyword evidence="2" id="KW-1185">Reference proteome</keyword>